<evidence type="ECO:0000259" key="6">
    <source>
        <dbReference type="PROSITE" id="PS50102"/>
    </source>
</evidence>
<dbReference type="EMBL" id="OX459120">
    <property type="protein sequence ID" value="CAI9100013.1"/>
    <property type="molecule type" value="Genomic_DNA"/>
</dbReference>
<sequence>MPPGFEENQSPSNCLYKGSCDFCGVLRSHDHGTKRGRERSSSRSYDTKRVRGHRPGSRSREWQRAERRSRWRSRSGSRSSNRAASKVLCLKDVVDPVEIVSDLDYEYVMDKVGRECEKFGTLVKLVMPRPVGIDAWDEEASRKAGFGMAFVEYEDVEAAAKARQGLNGQIFEEIQHGIPMVVDFYPEQRFLREDYGA</sequence>
<dbReference type="GO" id="GO:0006397">
    <property type="term" value="P:mRNA processing"/>
    <property type="evidence" value="ECO:0007669"/>
    <property type="project" value="UniProtKB-KW"/>
</dbReference>
<dbReference type="InterPro" id="IPR000504">
    <property type="entry name" value="RRM_dom"/>
</dbReference>
<name>A0AAV1CXM3_OLDCO</name>
<evidence type="ECO:0000313" key="8">
    <source>
        <dbReference type="Proteomes" id="UP001161247"/>
    </source>
</evidence>
<dbReference type="SUPFAM" id="SSF54928">
    <property type="entry name" value="RNA-binding domain, RBD"/>
    <property type="match status" value="1"/>
</dbReference>
<reference evidence="7" key="1">
    <citation type="submission" date="2023-03" db="EMBL/GenBank/DDBJ databases">
        <authorList>
            <person name="Julca I."/>
        </authorList>
    </citation>
    <scope>NUCLEOTIDE SEQUENCE</scope>
</reference>
<dbReference type="Gene3D" id="3.30.70.330">
    <property type="match status" value="1"/>
</dbReference>
<dbReference type="CDD" id="cd12232">
    <property type="entry name" value="RRM3_U2AF65"/>
    <property type="match status" value="1"/>
</dbReference>
<proteinExistence type="predicted"/>
<feature type="domain" description="RRM" evidence="6">
    <location>
        <begin position="96"/>
        <end position="187"/>
    </location>
</feature>
<gene>
    <name evidence="7" type="ORF">OLC1_LOCUS9935</name>
</gene>
<feature type="compositionally biased region" description="Basic and acidic residues" evidence="5">
    <location>
        <begin position="29"/>
        <end position="49"/>
    </location>
</feature>
<feature type="region of interest" description="Disordered" evidence="5">
    <location>
        <begin position="29"/>
        <end position="78"/>
    </location>
</feature>
<dbReference type="GO" id="GO:0003723">
    <property type="term" value="F:RNA binding"/>
    <property type="evidence" value="ECO:0007669"/>
    <property type="project" value="UniProtKB-UniRule"/>
</dbReference>
<protein>
    <submittedName>
        <fullName evidence="7">OLC1v1036930C1</fullName>
    </submittedName>
</protein>
<keyword evidence="3" id="KW-0508">mRNA splicing</keyword>
<keyword evidence="1" id="KW-0507">mRNA processing</keyword>
<keyword evidence="2 4" id="KW-0694">RNA-binding</keyword>
<accession>A0AAV1CXM3</accession>
<evidence type="ECO:0000256" key="5">
    <source>
        <dbReference type="SAM" id="MobiDB-lite"/>
    </source>
</evidence>
<evidence type="ECO:0000256" key="4">
    <source>
        <dbReference type="PROSITE-ProRule" id="PRU00176"/>
    </source>
</evidence>
<dbReference type="PANTHER" id="PTHR23139">
    <property type="entry name" value="RNA-BINDING PROTEIN"/>
    <property type="match status" value="1"/>
</dbReference>
<dbReference type="GO" id="GO:0008380">
    <property type="term" value="P:RNA splicing"/>
    <property type="evidence" value="ECO:0007669"/>
    <property type="project" value="UniProtKB-KW"/>
</dbReference>
<dbReference type="InterPro" id="IPR012677">
    <property type="entry name" value="Nucleotide-bd_a/b_plait_sf"/>
</dbReference>
<evidence type="ECO:0000256" key="3">
    <source>
        <dbReference type="ARBA" id="ARBA00023187"/>
    </source>
</evidence>
<dbReference type="AlphaFoldDB" id="A0AAV1CXM3"/>
<keyword evidence="8" id="KW-1185">Reference proteome</keyword>
<dbReference type="PROSITE" id="PS50102">
    <property type="entry name" value="RRM"/>
    <property type="match status" value="1"/>
</dbReference>
<dbReference type="Proteomes" id="UP001161247">
    <property type="component" value="Chromosome 3"/>
</dbReference>
<evidence type="ECO:0000256" key="2">
    <source>
        <dbReference type="ARBA" id="ARBA00022884"/>
    </source>
</evidence>
<dbReference type="InterPro" id="IPR035979">
    <property type="entry name" value="RBD_domain_sf"/>
</dbReference>
<evidence type="ECO:0000313" key="7">
    <source>
        <dbReference type="EMBL" id="CAI9100013.1"/>
    </source>
</evidence>
<organism evidence="7 8">
    <name type="scientific">Oldenlandia corymbosa var. corymbosa</name>
    <dbReference type="NCBI Taxonomy" id="529605"/>
    <lineage>
        <taxon>Eukaryota</taxon>
        <taxon>Viridiplantae</taxon>
        <taxon>Streptophyta</taxon>
        <taxon>Embryophyta</taxon>
        <taxon>Tracheophyta</taxon>
        <taxon>Spermatophyta</taxon>
        <taxon>Magnoliopsida</taxon>
        <taxon>eudicotyledons</taxon>
        <taxon>Gunneridae</taxon>
        <taxon>Pentapetalae</taxon>
        <taxon>asterids</taxon>
        <taxon>lamiids</taxon>
        <taxon>Gentianales</taxon>
        <taxon>Rubiaceae</taxon>
        <taxon>Rubioideae</taxon>
        <taxon>Spermacoceae</taxon>
        <taxon>Hedyotis-Oldenlandia complex</taxon>
        <taxon>Oldenlandia</taxon>
    </lineage>
</organism>
<dbReference type="Pfam" id="PF00076">
    <property type="entry name" value="RRM_1"/>
    <property type="match status" value="1"/>
</dbReference>
<feature type="compositionally biased region" description="Basic and acidic residues" evidence="5">
    <location>
        <begin position="58"/>
        <end position="68"/>
    </location>
</feature>
<evidence type="ECO:0000256" key="1">
    <source>
        <dbReference type="ARBA" id="ARBA00022664"/>
    </source>
</evidence>